<comment type="caution">
    <text evidence="1">The sequence shown here is derived from an EMBL/GenBank/DDBJ whole genome shotgun (WGS) entry which is preliminary data.</text>
</comment>
<evidence type="ECO:0000313" key="1">
    <source>
        <dbReference type="EMBL" id="MBU5437184.1"/>
    </source>
</evidence>
<dbReference type="RefSeq" id="WP_216517015.1">
    <property type="nucleotide sequence ID" value="NZ_JAHLPM010000002.1"/>
</dbReference>
<gene>
    <name evidence="1" type="primary">yqeC</name>
    <name evidence="1" type="ORF">KQI42_04135</name>
</gene>
<sequence>MFSKDVNNIVWNYMNIYEILDLNMVKKEVLSFVGGGGKTTSIFLLGNELKMLNKRVLITTTTAMFSPNREDYDYFFLEEIKKNFIPHKGTITIYGESIKNGKLIGSEVSKVDNIIERDLFDFVLIEADGSKGRPIKAPEVYEPVISKLTTKTIGIIGLETLGEKISQEIVHRPEIFTKVIGKDLYNIINENDVVKLVLHKNGLFKDAQGEKILILNKAINQERINKGCNVKEMLLNTKLNKILVADIKEKKFY</sequence>
<dbReference type="InterPro" id="IPR017587">
    <property type="entry name" value="YqeC"/>
</dbReference>
<dbReference type="Proteomes" id="UP000749471">
    <property type="component" value="Unassembled WGS sequence"/>
</dbReference>
<protein>
    <submittedName>
        <fullName evidence="1">Selenium-dependent hydroxylase accessory protein YqeC</fullName>
    </submittedName>
</protein>
<accession>A0ABS6E4K9</accession>
<dbReference type="EMBL" id="JAHLPM010000002">
    <property type="protein sequence ID" value="MBU5437184.1"/>
    <property type="molecule type" value="Genomic_DNA"/>
</dbReference>
<reference evidence="1 2" key="1">
    <citation type="submission" date="2021-06" db="EMBL/GenBank/DDBJ databases">
        <authorList>
            <person name="Sun Q."/>
            <person name="Li D."/>
        </authorList>
    </citation>
    <scope>NUCLEOTIDE SEQUENCE [LARGE SCALE GENOMIC DNA]</scope>
    <source>
        <strain evidence="1 2">MSJ-40</strain>
    </source>
</reference>
<keyword evidence="2" id="KW-1185">Reference proteome</keyword>
<organism evidence="1 2">
    <name type="scientific">Tissierella simiarum</name>
    <dbReference type="NCBI Taxonomy" id="2841534"/>
    <lineage>
        <taxon>Bacteria</taxon>
        <taxon>Bacillati</taxon>
        <taxon>Bacillota</taxon>
        <taxon>Tissierellia</taxon>
        <taxon>Tissierellales</taxon>
        <taxon>Tissierellaceae</taxon>
        <taxon>Tissierella</taxon>
    </lineage>
</organism>
<dbReference type="NCBIfam" id="TIGR03172">
    <property type="entry name" value="selenium cofactor biosynthesis protein YqeC"/>
    <property type="match status" value="1"/>
</dbReference>
<name>A0ABS6E4K9_9FIRM</name>
<proteinExistence type="predicted"/>
<dbReference type="Pfam" id="PF19842">
    <property type="entry name" value="YqeC"/>
    <property type="match status" value="1"/>
</dbReference>
<evidence type="ECO:0000313" key="2">
    <source>
        <dbReference type="Proteomes" id="UP000749471"/>
    </source>
</evidence>